<dbReference type="AlphaFoldDB" id="A0A4Z2JGI5"/>
<protein>
    <submittedName>
        <fullName evidence="1">Uncharacterized protein</fullName>
    </submittedName>
</protein>
<evidence type="ECO:0000313" key="2">
    <source>
        <dbReference type="Proteomes" id="UP000314294"/>
    </source>
</evidence>
<dbReference type="Proteomes" id="UP000314294">
    <property type="component" value="Unassembled WGS sequence"/>
</dbReference>
<gene>
    <name evidence="1" type="ORF">EYF80_000002</name>
</gene>
<dbReference type="EMBL" id="SRLO01000001">
    <property type="protein sequence ID" value="TNN89399.1"/>
    <property type="molecule type" value="Genomic_DNA"/>
</dbReference>
<organism evidence="1 2">
    <name type="scientific">Liparis tanakae</name>
    <name type="common">Tanaka's snailfish</name>
    <dbReference type="NCBI Taxonomy" id="230148"/>
    <lineage>
        <taxon>Eukaryota</taxon>
        <taxon>Metazoa</taxon>
        <taxon>Chordata</taxon>
        <taxon>Craniata</taxon>
        <taxon>Vertebrata</taxon>
        <taxon>Euteleostomi</taxon>
        <taxon>Actinopterygii</taxon>
        <taxon>Neopterygii</taxon>
        <taxon>Teleostei</taxon>
        <taxon>Neoteleostei</taxon>
        <taxon>Acanthomorphata</taxon>
        <taxon>Eupercaria</taxon>
        <taxon>Perciformes</taxon>
        <taxon>Cottioidei</taxon>
        <taxon>Cottales</taxon>
        <taxon>Liparidae</taxon>
        <taxon>Liparis</taxon>
    </lineage>
</organism>
<reference evidence="1 2" key="1">
    <citation type="submission" date="2019-03" db="EMBL/GenBank/DDBJ databases">
        <title>First draft genome of Liparis tanakae, snailfish: a comprehensive survey of snailfish specific genes.</title>
        <authorList>
            <person name="Kim W."/>
            <person name="Song I."/>
            <person name="Jeong J.-H."/>
            <person name="Kim D."/>
            <person name="Kim S."/>
            <person name="Ryu S."/>
            <person name="Song J.Y."/>
            <person name="Lee S.K."/>
        </authorList>
    </citation>
    <scope>NUCLEOTIDE SEQUENCE [LARGE SCALE GENOMIC DNA]</scope>
    <source>
        <tissue evidence="1">Muscle</tissue>
    </source>
</reference>
<evidence type="ECO:0000313" key="1">
    <source>
        <dbReference type="EMBL" id="TNN89399.1"/>
    </source>
</evidence>
<proteinExistence type="predicted"/>
<keyword evidence="2" id="KW-1185">Reference proteome</keyword>
<name>A0A4Z2JGI5_9TELE</name>
<comment type="caution">
    <text evidence="1">The sequence shown here is derived from an EMBL/GenBank/DDBJ whole genome shotgun (WGS) entry which is preliminary data.</text>
</comment>
<sequence length="130" mass="14644">MLMRTAGLFTQISSPRSIRPSMLRNSWSSWWKRCPRISEQMTFDTALLTSGARFTPVAGDFSLSCSSSVLTVARPSWMQGSKLSLPRPNFRNFFPNLLRMKEGTRKKPKFPTSGHGGGPGGMLARCRRRF</sequence>
<accession>A0A4Z2JGI5</accession>